<keyword evidence="2" id="KW-1185">Reference proteome</keyword>
<dbReference type="EMBL" id="JABCIY010000001">
    <property type="protein sequence ID" value="KAF7198466.1"/>
    <property type="molecule type" value="Genomic_DNA"/>
</dbReference>
<accession>A0A8H6RU62</accession>
<evidence type="ECO:0008006" key="3">
    <source>
        <dbReference type="Google" id="ProtNLM"/>
    </source>
</evidence>
<gene>
    <name evidence="1" type="ORF">HII31_00205</name>
</gene>
<organism evidence="1 2">
    <name type="scientific">Pseudocercospora fuligena</name>
    <dbReference type="NCBI Taxonomy" id="685502"/>
    <lineage>
        <taxon>Eukaryota</taxon>
        <taxon>Fungi</taxon>
        <taxon>Dikarya</taxon>
        <taxon>Ascomycota</taxon>
        <taxon>Pezizomycotina</taxon>
        <taxon>Dothideomycetes</taxon>
        <taxon>Dothideomycetidae</taxon>
        <taxon>Mycosphaerellales</taxon>
        <taxon>Mycosphaerellaceae</taxon>
        <taxon>Pseudocercospora</taxon>
    </lineage>
</organism>
<reference evidence="1" key="1">
    <citation type="submission" date="2020-04" db="EMBL/GenBank/DDBJ databases">
        <title>Draft genome resource of the tomato pathogen Pseudocercospora fuligena.</title>
        <authorList>
            <person name="Zaccaron A."/>
        </authorList>
    </citation>
    <scope>NUCLEOTIDE SEQUENCE</scope>
    <source>
        <strain evidence="1">PF001</strain>
    </source>
</reference>
<comment type="caution">
    <text evidence="1">The sequence shown here is derived from an EMBL/GenBank/DDBJ whole genome shotgun (WGS) entry which is preliminary data.</text>
</comment>
<dbReference type="Proteomes" id="UP000660729">
    <property type="component" value="Unassembled WGS sequence"/>
</dbReference>
<name>A0A8H6RU62_9PEZI</name>
<dbReference type="OrthoDB" id="3648975at2759"/>
<dbReference type="AlphaFoldDB" id="A0A8H6RU62"/>
<sequence length="295" mass="34330">MDTSAGQDMLYQGNFDSWKDTVDGHLKSHSLEGWNYEHAEAYRFRTINPDKLSDVDHAVDIILRKVPASLRRTVPNHLMIYPYALWKHLEQYSKPFRLLDLPPELRETILLHSFGQEVVHPGDALPPILIASKQLRAESRKLYYQESHFYLDFEAEAADRDQVEENCETRVQFLNYWVKKWITNEVNTAKEHLRHVVLYIEEIGFEISLSFASKEDKLCVKLEQKTDSPLYEVDEGSLVGLGEYVDMIEQRRKEGICTKGEAIVDALLHTPKKWGYGVIKMKEIDVEDTDEENDE</sequence>
<protein>
    <recommendedName>
        <fullName evidence="3">F-box domain-containing protein</fullName>
    </recommendedName>
</protein>
<evidence type="ECO:0000313" key="1">
    <source>
        <dbReference type="EMBL" id="KAF7198466.1"/>
    </source>
</evidence>
<proteinExistence type="predicted"/>
<evidence type="ECO:0000313" key="2">
    <source>
        <dbReference type="Proteomes" id="UP000660729"/>
    </source>
</evidence>